<evidence type="ECO:0008006" key="3">
    <source>
        <dbReference type="Google" id="ProtNLM"/>
    </source>
</evidence>
<dbReference type="Proteomes" id="UP001234216">
    <property type="component" value="Unassembled WGS sequence"/>
</dbReference>
<dbReference type="RefSeq" id="WP_306978208.1">
    <property type="nucleotide sequence ID" value="NZ_JAUSZV010000005.1"/>
</dbReference>
<organism evidence="1 2">
    <name type="scientific">Streptomyces canus</name>
    <dbReference type="NCBI Taxonomy" id="58343"/>
    <lineage>
        <taxon>Bacteria</taxon>
        <taxon>Bacillati</taxon>
        <taxon>Actinomycetota</taxon>
        <taxon>Actinomycetes</taxon>
        <taxon>Kitasatosporales</taxon>
        <taxon>Streptomycetaceae</taxon>
        <taxon>Streptomyces</taxon>
        <taxon>Streptomyces aurantiacus group</taxon>
    </lineage>
</organism>
<sequence>MNPLVAIAGTGILGYSLIALPRNIRKGRRLKAEAKAKRPIVIDAAAYGLVPGDRLDDRHAGPDPEADAVAAAALAGDWRRAAAYLAGAGRDWDLRWYRLGIVSDAAAEDDTWLKAWRAEYPQDPSAALVHADALVTLAGRVRGAQGAKHTTAEQFEGFHRLLAEALPTCHEAARMAPEDPSPWVAQITIALGLGWSHDDFRALWAEITARDPHHYGAHQRSLQYWCAKWRGSHELMFAFAEQAAASAPPGSLLPALRLHAIFEQENREGSKAIYEQPFVTAAVDATLDAITRVPPTHHRLPTIRHLLANTLFRTHRYAEAVEHFHAVGGYIGSVPWNYFGDPAKAFVHARTNTFTEWEKAGRPAPPPRAGR</sequence>
<accession>A0AAW8FFV9</accession>
<gene>
    <name evidence="1" type="ORF">QFZ22_004698</name>
</gene>
<reference evidence="1" key="1">
    <citation type="submission" date="2023-07" db="EMBL/GenBank/DDBJ databases">
        <title>Comparative genomics of wheat-associated soil bacteria to identify genetic determinants of phenazine resistance.</title>
        <authorList>
            <person name="Mouncey N."/>
        </authorList>
    </citation>
    <scope>NUCLEOTIDE SEQUENCE</scope>
    <source>
        <strain evidence="1">V4I22</strain>
    </source>
</reference>
<dbReference type="Gene3D" id="1.25.40.10">
    <property type="entry name" value="Tetratricopeptide repeat domain"/>
    <property type="match status" value="1"/>
</dbReference>
<dbReference type="EMBL" id="JAUSZV010000005">
    <property type="protein sequence ID" value="MDQ0908713.1"/>
    <property type="molecule type" value="Genomic_DNA"/>
</dbReference>
<dbReference type="AlphaFoldDB" id="A0AAW8FFV9"/>
<evidence type="ECO:0000313" key="2">
    <source>
        <dbReference type="Proteomes" id="UP001234216"/>
    </source>
</evidence>
<evidence type="ECO:0000313" key="1">
    <source>
        <dbReference type="EMBL" id="MDQ0908713.1"/>
    </source>
</evidence>
<dbReference type="InterPro" id="IPR011990">
    <property type="entry name" value="TPR-like_helical_dom_sf"/>
</dbReference>
<name>A0AAW8FFV9_9ACTN</name>
<protein>
    <recommendedName>
        <fullName evidence="3">DUF4034 domain-containing protein</fullName>
    </recommendedName>
</protein>
<comment type="caution">
    <text evidence="1">The sequence shown here is derived from an EMBL/GenBank/DDBJ whole genome shotgun (WGS) entry which is preliminary data.</text>
</comment>
<proteinExistence type="predicted"/>